<evidence type="ECO:0000313" key="8">
    <source>
        <dbReference type="Proteomes" id="UP000610960"/>
    </source>
</evidence>
<dbReference type="Gene3D" id="2.40.50.140">
    <property type="entry name" value="Nucleic acid-binding proteins"/>
    <property type="match status" value="1"/>
</dbReference>
<dbReference type="CDD" id="cd05789">
    <property type="entry name" value="S1_Rrp4"/>
    <property type="match status" value="1"/>
</dbReference>
<dbReference type="GO" id="GO:0005737">
    <property type="term" value="C:cytoplasm"/>
    <property type="evidence" value="ECO:0007669"/>
    <property type="project" value="UniProtKB-SubCell"/>
</dbReference>
<proteinExistence type="inferred from homology"/>
<accession>A0A830GWI8</accession>
<dbReference type="SUPFAM" id="SSF54791">
    <property type="entry name" value="Eukaryotic type KH-domain (KH-domain type I)"/>
    <property type="match status" value="1"/>
</dbReference>
<feature type="domain" description="S1 motif" evidence="6">
    <location>
        <begin position="71"/>
        <end position="145"/>
    </location>
</feature>
<evidence type="ECO:0000256" key="2">
    <source>
        <dbReference type="ARBA" id="ARBA00022490"/>
    </source>
</evidence>
<comment type="subcellular location">
    <subcellularLocation>
        <location evidence="5">Cytoplasm</location>
    </subcellularLocation>
</comment>
<dbReference type="Pfam" id="PF21266">
    <property type="entry name" value="S1_RRP4"/>
    <property type="match status" value="1"/>
</dbReference>
<dbReference type="EMBL" id="BMNL01000003">
    <property type="protein sequence ID" value="GGP21812.1"/>
    <property type="molecule type" value="Genomic_DNA"/>
</dbReference>
<dbReference type="AlphaFoldDB" id="A0A830GWI8"/>
<dbReference type="GO" id="GO:0071051">
    <property type="term" value="P:poly(A)-dependent snoRNA 3'-end processing"/>
    <property type="evidence" value="ECO:0007669"/>
    <property type="project" value="TreeGrafter"/>
</dbReference>
<dbReference type="Proteomes" id="UP000610960">
    <property type="component" value="Unassembled WGS sequence"/>
</dbReference>
<evidence type="ECO:0000256" key="3">
    <source>
        <dbReference type="ARBA" id="ARBA00022835"/>
    </source>
</evidence>
<dbReference type="OrthoDB" id="35160at2157"/>
<keyword evidence="4 5" id="KW-0694">RNA-binding</keyword>
<dbReference type="InterPro" id="IPR003029">
    <property type="entry name" value="S1_domain"/>
</dbReference>
<dbReference type="PANTHER" id="PTHR21321:SF4">
    <property type="entry name" value="EXOSOME COMPLEX COMPONENT RRP4"/>
    <property type="match status" value="1"/>
</dbReference>
<gene>
    <name evidence="5" type="primary">rrp4</name>
    <name evidence="7" type="ORF">GCM10007981_15140</name>
</gene>
<dbReference type="SMART" id="SM00322">
    <property type="entry name" value="KH"/>
    <property type="match status" value="1"/>
</dbReference>
<dbReference type="SMART" id="SM00316">
    <property type="entry name" value="S1"/>
    <property type="match status" value="1"/>
</dbReference>
<dbReference type="InterPro" id="IPR023474">
    <property type="entry name" value="Rrp4"/>
</dbReference>
<dbReference type="GO" id="GO:0008143">
    <property type="term" value="F:poly(A) binding"/>
    <property type="evidence" value="ECO:0007669"/>
    <property type="project" value="InterPro"/>
</dbReference>
<dbReference type="GO" id="GO:0000178">
    <property type="term" value="C:exosome (RNase complex)"/>
    <property type="evidence" value="ECO:0007669"/>
    <property type="project" value="UniProtKB-KW"/>
</dbReference>
<comment type="caution">
    <text evidence="7">The sequence shown here is derived from an EMBL/GenBank/DDBJ whole genome shotgun (WGS) entry which is preliminary data.</text>
</comment>
<dbReference type="GO" id="GO:0000467">
    <property type="term" value="P:exonucleolytic trimming to generate mature 3'-end of 5.8S rRNA from tricistronic rRNA transcript (SSU-rRNA, 5.8S rRNA, LSU-rRNA)"/>
    <property type="evidence" value="ECO:0007669"/>
    <property type="project" value="TreeGrafter"/>
</dbReference>
<dbReference type="SUPFAM" id="SSF110324">
    <property type="entry name" value="Ribosomal L27 protein-like"/>
    <property type="match status" value="1"/>
</dbReference>
<dbReference type="NCBIfam" id="NF003181">
    <property type="entry name" value="PRK04163.1-1"/>
    <property type="match status" value="1"/>
</dbReference>
<evidence type="ECO:0000256" key="4">
    <source>
        <dbReference type="ARBA" id="ARBA00022884"/>
    </source>
</evidence>
<keyword evidence="2 5" id="KW-0963">Cytoplasm</keyword>
<evidence type="ECO:0000259" key="6">
    <source>
        <dbReference type="PROSITE" id="PS50126"/>
    </source>
</evidence>
<dbReference type="HAMAP" id="MF_00623">
    <property type="entry name" value="Exosome_Rrp4"/>
    <property type="match status" value="1"/>
</dbReference>
<protein>
    <recommendedName>
        <fullName evidence="5">Exosome complex component Rrp4</fullName>
    </recommendedName>
</protein>
<reference evidence="7" key="2">
    <citation type="submission" date="2020-09" db="EMBL/GenBank/DDBJ databases">
        <authorList>
            <person name="Sun Q."/>
            <person name="Ohkuma M."/>
        </authorList>
    </citation>
    <scope>NUCLEOTIDE SEQUENCE</scope>
    <source>
        <strain evidence="7">JCM 10088</strain>
    </source>
</reference>
<dbReference type="InterPro" id="IPR036612">
    <property type="entry name" value="KH_dom_type_1_sf"/>
</dbReference>
<sequence length="252" mass="27577">MEVNVSDKQIVLPGDQVGLKGGKNTISGAIYSEGDKIYAAAVSVINIKELDSGEQEIQVIPLNGTYRPRVGDMVIGYVVDITVTGWEIDIKSPYAAFLSIHEATLRQLDVTNVDLKTILKIGDVILAKIIDVNLSRDYPVTLTLREARLGRIEDGVVVEVDPTKVPRVIGKKGSMANMFREELGCDVTVGQNGRVWIKCKNEEDESFVVHAVKKIEQESHTSGLTDKMKAYVAEYKASRGGKSTDQRDTGPA</sequence>
<reference evidence="7" key="1">
    <citation type="journal article" date="2014" name="Int. J. Syst. Evol. Microbiol.">
        <title>Complete genome sequence of Corynebacterium casei LMG S-19264T (=DSM 44701T), isolated from a smear-ripened cheese.</title>
        <authorList>
            <consortium name="US DOE Joint Genome Institute (JGI-PGF)"/>
            <person name="Walter F."/>
            <person name="Albersmeier A."/>
            <person name="Kalinowski J."/>
            <person name="Ruckert C."/>
        </authorList>
    </citation>
    <scope>NUCLEOTIDE SEQUENCE</scope>
    <source>
        <strain evidence="7">JCM 10088</strain>
    </source>
</reference>
<evidence type="ECO:0000313" key="7">
    <source>
        <dbReference type="EMBL" id="GGP21812.1"/>
    </source>
</evidence>
<dbReference type="InterPro" id="IPR004088">
    <property type="entry name" value="KH_dom_type_1"/>
</dbReference>
<dbReference type="Pfam" id="PF15985">
    <property type="entry name" value="KH_6"/>
    <property type="match status" value="1"/>
</dbReference>
<comment type="similarity">
    <text evidence="1 5">Belongs to the RRP4 family.</text>
</comment>
<dbReference type="SUPFAM" id="SSF50249">
    <property type="entry name" value="Nucleic acid-binding proteins"/>
    <property type="match status" value="1"/>
</dbReference>
<comment type="function">
    <text evidence="5">Non-catalytic component of the exosome, which is a complex involved in RNA degradation. Increases the RNA binding and the efficiency of RNA degradation. Confers strong poly(A) specificity to the exosome.</text>
</comment>
<keyword evidence="8" id="KW-1185">Reference proteome</keyword>
<dbReference type="RefSeq" id="WP_188596786.1">
    <property type="nucleotide sequence ID" value="NZ_BMNL01000003.1"/>
</dbReference>
<dbReference type="GO" id="GO:0071034">
    <property type="term" value="P:CUT catabolic process"/>
    <property type="evidence" value="ECO:0007669"/>
    <property type="project" value="TreeGrafter"/>
</dbReference>
<dbReference type="CDD" id="cd22524">
    <property type="entry name" value="KH-I_Rrp4_prokar"/>
    <property type="match status" value="1"/>
</dbReference>
<evidence type="ECO:0000256" key="5">
    <source>
        <dbReference type="HAMAP-Rule" id="MF_00623"/>
    </source>
</evidence>
<dbReference type="PROSITE" id="PS50126">
    <property type="entry name" value="S1"/>
    <property type="match status" value="1"/>
</dbReference>
<dbReference type="InterPro" id="IPR026699">
    <property type="entry name" value="Exosome_RNA_bind1/RRP40/RRP4"/>
</dbReference>
<dbReference type="InterPro" id="IPR048565">
    <property type="entry name" value="S1_RRP4"/>
</dbReference>
<keyword evidence="3 5" id="KW-0271">Exosome</keyword>
<dbReference type="InterPro" id="IPR012340">
    <property type="entry name" value="NA-bd_OB-fold"/>
</dbReference>
<dbReference type="Gene3D" id="2.40.50.100">
    <property type="match status" value="1"/>
</dbReference>
<dbReference type="Gene3D" id="3.30.1370.10">
    <property type="entry name" value="K Homology domain, type 1"/>
    <property type="match status" value="1"/>
</dbReference>
<dbReference type="GO" id="GO:0034475">
    <property type="term" value="P:U4 snRNA 3'-end processing"/>
    <property type="evidence" value="ECO:0007669"/>
    <property type="project" value="TreeGrafter"/>
</dbReference>
<organism evidence="7 8">
    <name type="scientific">Thermocladium modestius</name>
    <dbReference type="NCBI Taxonomy" id="62609"/>
    <lineage>
        <taxon>Archaea</taxon>
        <taxon>Thermoproteota</taxon>
        <taxon>Thermoprotei</taxon>
        <taxon>Thermoproteales</taxon>
        <taxon>Thermoproteaceae</taxon>
        <taxon>Thermocladium</taxon>
    </lineage>
</organism>
<name>A0A830GWI8_9CREN</name>
<evidence type="ECO:0000256" key="1">
    <source>
        <dbReference type="ARBA" id="ARBA00009155"/>
    </source>
</evidence>
<dbReference type="PANTHER" id="PTHR21321">
    <property type="entry name" value="PNAS-3 RELATED"/>
    <property type="match status" value="1"/>
</dbReference>
<comment type="subunit">
    <text evidence="5">Component of the archaeal exosome complex. Forms a trimer of Rrp4 and/or Csl4 subunits. The trimer associates with an hexameric ring-like arrangement composed of 3 Rrp41-Rrp42 heterodimers.</text>
</comment>
<dbReference type="InterPro" id="IPR004087">
    <property type="entry name" value="KH_dom"/>
</dbReference>